<sequence>MWSIIFSFLLGAKSSYDSCLKEGNINADRLNKVLTETNKL</sequence>
<protein>
    <submittedName>
        <fullName evidence="1">Uncharacterized protein</fullName>
    </submittedName>
</protein>
<evidence type="ECO:0000313" key="1">
    <source>
        <dbReference type="EMBL" id="JAD92783.1"/>
    </source>
</evidence>
<organism evidence="1">
    <name type="scientific">Arundo donax</name>
    <name type="common">Giant reed</name>
    <name type="synonym">Donax arundinaceus</name>
    <dbReference type="NCBI Taxonomy" id="35708"/>
    <lineage>
        <taxon>Eukaryota</taxon>
        <taxon>Viridiplantae</taxon>
        <taxon>Streptophyta</taxon>
        <taxon>Embryophyta</taxon>
        <taxon>Tracheophyta</taxon>
        <taxon>Spermatophyta</taxon>
        <taxon>Magnoliopsida</taxon>
        <taxon>Liliopsida</taxon>
        <taxon>Poales</taxon>
        <taxon>Poaceae</taxon>
        <taxon>PACMAD clade</taxon>
        <taxon>Arundinoideae</taxon>
        <taxon>Arundineae</taxon>
        <taxon>Arundo</taxon>
    </lineage>
</organism>
<reference evidence="1" key="2">
    <citation type="journal article" date="2015" name="Data Brief">
        <title>Shoot transcriptome of the giant reed, Arundo donax.</title>
        <authorList>
            <person name="Barrero R.A."/>
            <person name="Guerrero F.D."/>
            <person name="Moolhuijzen P."/>
            <person name="Goolsby J.A."/>
            <person name="Tidwell J."/>
            <person name="Bellgard S.E."/>
            <person name="Bellgard M.I."/>
        </authorList>
    </citation>
    <scope>NUCLEOTIDE SEQUENCE</scope>
    <source>
        <tissue evidence="1">Shoot tissue taken approximately 20 cm above the soil surface</tissue>
    </source>
</reference>
<proteinExistence type="predicted"/>
<accession>A0A0A9E192</accession>
<dbReference type="EMBL" id="GBRH01205112">
    <property type="protein sequence ID" value="JAD92783.1"/>
    <property type="molecule type" value="Transcribed_RNA"/>
</dbReference>
<name>A0A0A9E192_ARUDO</name>
<reference evidence="1" key="1">
    <citation type="submission" date="2014-09" db="EMBL/GenBank/DDBJ databases">
        <authorList>
            <person name="Magalhaes I.L.F."/>
            <person name="Oliveira U."/>
            <person name="Santos F.R."/>
            <person name="Vidigal T.H.D.A."/>
            <person name="Brescovit A.D."/>
            <person name="Santos A.J."/>
        </authorList>
    </citation>
    <scope>NUCLEOTIDE SEQUENCE</scope>
    <source>
        <tissue evidence="1">Shoot tissue taken approximately 20 cm above the soil surface</tissue>
    </source>
</reference>
<dbReference type="AlphaFoldDB" id="A0A0A9E192"/>